<dbReference type="PROSITE" id="PS50002">
    <property type="entry name" value="SH3"/>
    <property type="match status" value="3"/>
</dbReference>
<evidence type="ECO:0000256" key="1">
    <source>
        <dbReference type="ARBA" id="ARBA00004496"/>
    </source>
</evidence>
<dbReference type="InterPro" id="IPR036116">
    <property type="entry name" value="FN3_sf"/>
</dbReference>
<dbReference type="FunFam" id="2.30.30.40:FF:000023">
    <property type="entry name" value="RIMS-binding protein 2 isoform F"/>
    <property type="match status" value="1"/>
</dbReference>
<feature type="compositionally biased region" description="Basic and acidic residues" evidence="7">
    <location>
        <begin position="1320"/>
        <end position="1351"/>
    </location>
</feature>
<dbReference type="InterPro" id="IPR057950">
    <property type="entry name" value="RIMB1/RIM3A-C-like_N"/>
</dbReference>
<protein>
    <recommendedName>
        <fullName evidence="8">SH3 domain-containing protein</fullName>
    </recommendedName>
</protein>
<name>A0A7J7JF05_BUGNE</name>
<evidence type="ECO:0000256" key="7">
    <source>
        <dbReference type="SAM" id="MobiDB-lite"/>
    </source>
</evidence>
<feature type="region of interest" description="Disordered" evidence="7">
    <location>
        <begin position="1230"/>
        <end position="1368"/>
    </location>
</feature>
<proteinExistence type="inferred from homology"/>
<evidence type="ECO:0000259" key="8">
    <source>
        <dbReference type="PROSITE" id="PS50002"/>
    </source>
</evidence>
<dbReference type="SMART" id="SM00060">
    <property type="entry name" value="FN3"/>
    <property type="match status" value="2"/>
</dbReference>
<evidence type="ECO:0000256" key="3">
    <source>
        <dbReference type="ARBA" id="ARBA00022443"/>
    </source>
</evidence>
<reference evidence="9" key="1">
    <citation type="submission" date="2020-06" db="EMBL/GenBank/DDBJ databases">
        <title>Draft genome of Bugula neritina, a colonial animal packing powerful symbionts and potential medicines.</title>
        <authorList>
            <person name="Rayko M."/>
        </authorList>
    </citation>
    <scope>NUCLEOTIDE SEQUENCE [LARGE SCALE GENOMIC DNA]</scope>
    <source>
        <strain evidence="9">Kwan_BN1</strain>
    </source>
</reference>
<dbReference type="PANTHER" id="PTHR14234:SF19">
    <property type="entry name" value="RIM-BINDING PROTEIN, ISOFORM F"/>
    <property type="match status" value="1"/>
</dbReference>
<dbReference type="InterPro" id="IPR040325">
    <property type="entry name" value="RIMBP1/2/3"/>
</dbReference>
<dbReference type="SUPFAM" id="SSF50044">
    <property type="entry name" value="SH3-domain"/>
    <property type="match status" value="3"/>
</dbReference>
<keyword evidence="3 5" id="KW-0728">SH3 domain</keyword>
<dbReference type="PANTHER" id="PTHR14234">
    <property type="entry name" value="RIM BINDING PROTEIN-RELATED"/>
    <property type="match status" value="1"/>
</dbReference>
<evidence type="ECO:0000313" key="9">
    <source>
        <dbReference type="EMBL" id="KAF6024171.1"/>
    </source>
</evidence>
<dbReference type="GO" id="GO:0045202">
    <property type="term" value="C:synapse"/>
    <property type="evidence" value="ECO:0007669"/>
    <property type="project" value="GOC"/>
</dbReference>
<dbReference type="InterPro" id="IPR003961">
    <property type="entry name" value="FN3_dom"/>
</dbReference>
<dbReference type="InterPro" id="IPR001452">
    <property type="entry name" value="SH3_domain"/>
</dbReference>
<feature type="compositionally biased region" description="Basic and acidic residues" evidence="7">
    <location>
        <begin position="1358"/>
        <end position="1367"/>
    </location>
</feature>
<dbReference type="GO" id="GO:0007274">
    <property type="term" value="P:neuromuscular synaptic transmission"/>
    <property type="evidence" value="ECO:0007669"/>
    <property type="project" value="TreeGrafter"/>
</dbReference>
<keyword evidence="10" id="KW-1185">Reference proteome</keyword>
<dbReference type="SMART" id="SM00326">
    <property type="entry name" value="SH3"/>
    <property type="match status" value="3"/>
</dbReference>
<feature type="domain" description="SH3" evidence="8">
    <location>
        <begin position="1370"/>
        <end position="1438"/>
    </location>
</feature>
<comment type="subcellular location">
    <subcellularLocation>
        <location evidence="1">Cytoplasm</location>
    </subcellularLocation>
</comment>
<feature type="coiled-coil region" evidence="6">
    <location>
        <begin position="751"/>
        <end position="800"/>
    </location>
</feature>
<dbReference type="CDD" id="cd00063">
    <property type="entry name" value="FN3"/>
    <property type="match status" value="1"/>
</dbReference>
<comment type="caution">
    <text evidence="9">The sequence shown here is derived from an EMBL/GenBank/DDBJ whole genome shotgun (WGS) entry which is preliminary data.</text>
</comment>
<evidence type="ECO:0000256" key="6">
    <source>
        <dbReference type="SAM" id="Coils"/>
    </source>
</evidence>
<evidence type="ECO:0000256" key="2">
    <source>
        <dbReference type="ARBA" id="ARBA00010749"/>
    </source>
</evidence>
<keyword evidence="6" id="KW-0175">Coiled coil</keyword>
<comment type="similarity">
    <text evidence="2">Belongs to the RIMBP family.</text>
</comment>
<dbReference type="Gene3D" id="2.30.30.40">
    <property type="entry name" value="SH3 Domains"/>
    <property type="match status" value="3"/>
</dbReference>
<dbReference type="Pfam" id="PF07653">
    <property type="entry name" value="SH3_2"/>
    <property type="match status" value="3"/>
</dbReference>
<dbReference type="OrthoDB" id="4158657at2759"/>
<feature type="domain" description="SH3" evidence="8">
    <location>
        <begin position="810"/>
        <end position="901"/>
    </location>
</feature>
<accession>A0A7J7JF05</accession>
<feature type="coiled-coil region" evidence="6">
    <location>
        <begin position="38"/>
        <end position="101"/>
    </location>
</feature>
<dbReference type="FunFam" id="2.30.30.40:FF:000016">
    <property type="entry name" value="RIMS-binding protein 2 isoform X2"/>
    <property type="match status" value="1"/>
</dbReference>
<evidence type="ECO:0000256" key="4">
    <source>
        <dbReference type="ARBA" id="ARBA00022490"/>
    </source>
</evidence>
<dbReference type="InterPro" id="IPR036028">
    <property type="entry name" value="SH3-like_dom_sf"/>
</dbReference>
<dbReference type="PRINTS" id="PR00452">
    <property type="entry name" value="SH3DOMAIN"/>
</dbReference>
<evidence type="ECO:0000256" key="5">
    <source>
        <dbReference type="PROSITE-ProRule" id="PRU00192"/>
    </source>
</evidence>
<evidence type="ECO:0000313" key="10">
    <source>
        <dbReference type="Proteomes" id="UP000593567"/>
    </source>
</evidence>
<feature type="coiled-coil region" evidence="6">
    <location>
        <begin position="148"/>
        <end position="206"/>
    </location>
</feature>
<feature type="coiled-coil region" evidence="6">
    <location>
        <begin position="323"/>
        <end position="722"/>
    </location>
</feature>
<dbReference type="Proteomes" id="UP000593567">
    <property type="component" value="Unassembled WGS sequence"/>
</dbReference>
<keyword evidence="4" id="KW-0963">Cytoplasm</keyword>
<organism evidence="9 10">
    <name type="scientific">Bugula neritina</name>
    <name type="common">Brown bryozoan</name>
    <name type="synonym">Sertularia neritina</name>
    <dbReference type="NCBI Taxonomy" id="10212"/>
    <lineage>
        <taxon>Eukaryota</taxon>
        <taxon>Metazoa</taxon>
        <taxon>Spiralia</taxon>
        <taxon>Lophotrochozoa</taxon>
        <taxon>Bryozoa</taxon>
        <taxon>Gymnolaemata</taxon>
        <taxon>Cheilostomatida</taxon>
        <taxon>Flustrina</taxon>
        <taxon>Buguloidea</taxon>
        <taxon>Bugulidae</taxon>
        <taxon>Bugula</taxon>
    </lineage>
</organism>
<dbReference type="EMBL" id="VXIV02002610">
    <property type="protein sequence ID" value="KAF6024171.1"/>
    <property type="molecule type" value="Genomic_DNA"/>
</dbReference>
<dbReference type="Pfam" id="PF25566">
    <property type="entry name" value="RIMB1_N"/>
    <property type="match status" value="1"/>
</dbReference>
<dbReference type="Gene3D" id="1.10.287.1490">
    <property type="match status" value="1"/>
</dbReference>
<sequence>MLKEHEAEMNQLKLETRNDVLQIQTAFSEKEAHISRVLKQKENENKILKQQISGHSGEVTEIKVAIESAHQETVSKLQKENKQLKNLNQELQQKYQTKYQDYRDKVMELKTCQEEFESERQKLLNDALTVKLSRVKREQEGQGNLTKERDLQHKVTELTVALKRLEKRSDALKEENTMLKKAEANNKELEEQCAKLKRRNAELANNVKLQVSSRKTSEAVDTGDSLEHAKKLFARQRAKNFAEHNKIVSAKEQEIEKLTKKTLALSDSITNRSRDLTVQNHLDISTALRQSTKEKMILEMSSSGLGGDDSESKATLFNMQADYDSLQDKYTALVEEKEKLEREFEGFRSRLGEVEQELGTERKEKTNLQELFSATEKKCLQLTATNNSVTKERDHLTDTVDKLTEEISVLKHENKSCQRTIEKLNSKNQDLNKSLEVRDNKERQHLELNIETLTGQLQTTKKQLKERGNDLEQLREENSVLSNRVTELLDVKQKLKSQLTELNHSTIPSLEEQSDDLRKMVKQLELKCEDLKEEKEEFTSQQQDHEDIVASLETAKINVLSLTEELDATKEKMEKERKQTTLHKVKLEQEVDRLSSELQHTNKLETTANNLKEAEKGKNQLEIKLEELEAANEKQNLEISDLASAKDTAEEKLVQCENSHLEQLHKFTELSKKLEEQEDELKSKRETTEEFEQSLLAVNSEIDSLVKEKESLEQMVKQKDSENQVFQHQISVLEEDLNKSQNALAISKQLADEAVNNLEVTKQELASLYENKLSKLNDSRQQLQQTNKDLQAQLEEHEGMKQISVYAAENCYHLYIAKFAYDPSFYNDIIDSPLSSPTKSVDRSGADSALSATEKISDISVNPGDYVFVGGEMNEEGFYEGQLLDGRAGLIPSNVLEPLYEFDINGFVVGSVPEDEFETSGKELSEFSSAMFNDSSLLPSTPRPLAPYPRNLTLERQLANGILVGWDAPEGKDVVYIYHVYVDGKVRASLNGKARCKALIEGVKSSITHRVFVTATTSLGESDKWHCTIVIGEPHQPPSELRAIAKDPETAQITFLPHSSNLNHIVYINEEKVRNLGPALFQVDVAGLMPQATYAVTVMACADVDRALTSRDNKSSLSTTISFTMPSIEDFTSINGGELESSFLQNFDKFLDEVSNGSPTPPLKFLSEVDPHMGDADFLRTYDAGFSNNGHIAPKSPPRMLSHSTPKFVNKVLSRKGKIEQYLSPIVLDLDDHAGNNGVTSQPSTPAAHEKSNSESTVTLGTSEATPVISQSNAPRGRDKLSSTEGSSPEKAGDSKPHGKARVSPLQNKSSLQKMIKSLASKEKSRNGVDKRDDEIDSRLSQRQSEKSGERKTRHQRKTEPKARRGNIEVSARQFKALYDYDPAIMSPNKNAENEELPFRAEDVILVFGEADADGFYIGEIGNRRGLVPGNLVIEINVDNELKKGERKMHAAYDYDPKQLSPNKNCEEELSFKQGDTLIVKGDMDEDGFYMGYVAGNKDRTGLVPSNFLRPIANNL</sequence>
<gene>
    <name evidence="9" type="ORF">EB796_017525</name>
</gene>
<dbReference type="SUPFAM" id="SSF49265">
    <property type="entry name" value="Fibronectin type III"/>
    <property type="match status" value="1"/>
</dbReference>
<feature type="compositionally biased region" description="Polar residues" evidence="7">
    <location>
        <begin position="1254"/>
        <end position="1274"/>
    </location>
</feature>
<feature type="domain" description="SH3" evidence="8">
    <location>
        <begin position="1444"/>
        <end position="1514"/>
    </location>
</feature>